<evidence type="ECO:0000313" key="2">
    <source>
        <dbReference type="Proteomes" id="UP000229600"/>
    </source>
</evidence>
<dbReference type="AlphaFoldDB" id="A0A2H0N4C5"/>
<organism evidence="1 2">
    <name type="scientific">Candidatus Magasanikbacteria bacterium CG11_big_fil_rev_8_21_14_0_20_39_34</name>
    <dbReference type="NCBI Taxonomy" id="1974653"/>
    <lineage>
        <taxon>Bacteria</taxon>
        <taxon>Candidatus Magasanikiibacteriota</taxon>
    </lineage>
</organism>
<dbReference type="Proteomes" id="UP000229600">
    <property type="component" value="Unassembled WGS sequence"/>
</dbReference>
<proteinExistence type="predicted"/>
<evidence type="ECO:0000313" key="1">
    <source>
        <dbReference type="EMBL" id="PIR03747.1"/>
    </source>
</evidence>
<protein>
    <submittedName>
        <fullName evidence="1">Uncharacterized protein</fullName>
    </submittedName>
</protein>
<gene>
    <name evidence="1" type="ORF">COV59_04750</name>
</gene>
<dbReference type="EMBL" id="PCWN01000009">
    <property type="protein sequence ID" value="PIR03747.1"/>
    <property type="molecule type" value="Genomic_DNA"/>
</dbReference>
<sequence>MTKGFPEGGPFRKNYEVLGELSFKELPSIVQEVMHNNKLDQAEYSQNLRKVDQILSKIETKAKNSDFFSQTMENDYALFLELENFVNIVGDHILADLNGEYGVQVQMSQENQEMLGHLHERFTHLKAMMDQEEDTSVRKAA</sequence>
<reference evidence="1 2" key="1">
    <citation type="submission" date="2017-09" db="EMBL/GenBank/DDBJ databases">
        <title>Depth-based differentiation of microbial function through sediment-hosted aquifers and enrichment of novel symbionts in the deep terrestrial subsurface.</title>
        <authorList>
            <person name="Probst A.J."/>
            <person name="Ladd B."/>
            <person name="Jarett J.K."/>
            <person name="Geller-Mcgrath D.E."/>
            <person name="Sieber C.M."/>
            <person name="Emerson J.B."/>
            <person name="Anantharaman K."/>
            <person name="Thomas B.C."/>
            <person name="Malmstrom R."/>
            <person name="Stieglmeier M."/>
            <person name="Klingl A."/>
            <person name="Woyke T."/>
            <person name="Ryan C.M."/>
            <person name="Banfield J.F."/>
        </authorList>
    </citation>
    <scope>NUCLEOTIDE SEQUENCE [LARGE SCALE GENOMIC DNA]</scope>
    <source>
        <strain evidence="1">CG11_big_fil_rev_8_21_14_0_20_39_34</strain>
    </source>
</reference>
<comment type="caution">
    <text evidence="1">The sequence shown here is derived from an EMBL/GenBank/DDBJ whole genome shotgun (WGS) entry which is preliminary data.</text>
</comment>
<accession>A0A2H0N4C5</accession>
<name>A0A2H0N4C5_9BACT</name>